<gene>
    <name evidence="1" type="ORF">LCGC14_1965130</name>
</gene>
<reference evidence="1" key="1">
    <citation type="journal article" date="2015" name="Nature">
        <title>Complex archaea that bridge the gap between prokaryotes and eukaryotes.</title>
        <authorList>
            <person name="Spang A."/>
            <person name="Saw J.H."/>
            <person name="Jorgensen S.L."/>
            <person name="Zaremba-Niedzwiedzka K."/>
            <person name="Martijn J."/>
            <person name="Lind A.E."/>
            <person name="van Eijk R."/>
            <person name="Schleper C."/>
            <person name="Guy L."/>
            <person name="Ettema T.J."/>
        </authorList>
    </citation>
    <scope>NUCLEOTIDE SEQUENCE</scope>
</reference>
<comment type="caution">
    <text evidence="1">The sequence shown here is derived from an EMBL/GenBank/DDBJ whole genome shotgun (WGS) entry which is preliminary data.</text>
</comment>
<proteinExistence type="predicted"/>
<evidence type="ECO:0000313" key="1">
    <source>
        <dbReference type="EMBL" id="KKL84399.1"/>
    </source>
</evidence>
<accession>A0A0F9FDC9</accession>
<dbReference type="AlphaFoldDB" id="A0A0F9FDC9"/>
<protein>
    <submittedName>
        <fullName evidence="1">Uncharacterized protein</fullName>
    </submittedName>
</protein>
<dbReference type="EMBL" id="LAZR01021706">
    <property type="protein sequence ID" value="KKL84399.1"/>
    <property type="molecule type" value="Genomic_DNA"/>
</dbReference>
<sequence>MQMRSVQEIVDRLNLKKEHDMFGTYLDLIEFLPAPEASYFLKPDT</sequence>
<feature type="non-terminal residue" evidence="1">
    <location>
        <position position="45"/>
    </location>
</feature>
<name>A0A0F9FDC9_9ZZZZ</name>
<organism evidence="1">
    <name type="scientific">marine sediment metagenome</name>
    <dbReference type="NCBI Taxonomy" id="412755"/>
    <lineage>
        <taxon>unclassified sequences</taxon>
        <taxon>metagenomes</taxon>
        <taxon>ecological metagenomes</taxon>
    </lineage>
</organism>